<evidence type="ECO:0000313" key="2">
    <source>
        <dbReference type="EMBL" id="GAA0397189.1"/>
    </source>
</evidence>
<organism evidence="2 3">
    <name type="scientific">Brevundimonas terrae</name>
    <dbReference type="NCBI Taxonomy" id="363631"/>
    <lineage>
        <taxon>Bacteria</taxon>
        <taxon>Pseudomonadati</taxon>
        <taxon>Pseudomonadota</taxon>
        <taxon>Alphaproteobacteria</taxon>
        <taxon>Caulobacterales</taxon>
        <taxon>Caulobacteraceae</taxon>
        <taxon>Brevundimonas</taxon>
    </lineage>
</organism>
<protein>
    <submittedName>
        <fullName evidence="2">Uncharacterized protein</fullName>
    </submittedName>
</protein>
<dbReference type="RefSeq" id="WP_167177840.1">
    <property type="nucleotide sequence ID" value="NZ_BAAAEJ010000008.1"/>
</dbReference>
<dbReference type="EMBL" id="BAAAEJ010000008">
    <property type="protein sequence ID" value="GAA0397189.1"/>
    <property type="molecule type" value="Genomic_DNA"/>
</dbReference>
<feature type="transmembrane region" description="Helical" evidence="1">
    <location>
        <begin position="92"/>
        <end position="110"/>
    </location>
</feature>
<feature type="transmembrane region" description="Helical" evidence="1">
    <location>
        <begin position="67"/>
        <end position="86"/>
    </location>
</feature>
<keyword evidence="1" id="KW-0472">Membrane</keyword>
<keyword evidence="1" id="KW-1133">Transmembrane helix</keyword>
<keyword evidence="3" id="KW-1185">Reference proteome</keyword>
<evidence type="ECO:0000256" key="1">
    <source>
        <dbReference type="SAM" id="Phobius"/>
    </source>
</evidence>
<reference evidence="2 3" key="1">
    <citation type="journal article" date="2019" name="Int. J. Syst. Evol. Microbiol.">
        <title>The Global Catalogue of Microorganisms (GCM) 10K type strain sequencing project: providing services to taxonomists for standard genome sequencing and annotation.</title>
        <authorList>
            <consortium name="The Broad Institute Genomics Platform"/>
            <consortium name="The Broad Institute Genome Sequencing Center for Infectious Disease"/>
            <person name="Wu L."/>
            <person name="Ma J."/>
        </authorList>
    </citation>
    <scope>NUCLEOTIDE SEQUENCE [LARGE SCALE GENOMIC DNA]</scope>
    <source>
        <strain evidence="2 3">JCM 13476</strain>
    </source>
</reference>
<comment type="caution">
    <text evidence="2">The sequence shown here is derived from an EMBL/GenBank/DDBJ whole genome shotgun (WGS) entry which is preliminary data.</text>
</comment>
<sequence>MENITGEFFYRFFIALVICYSFEVVSKWEFKNLVKKHFSFKYDGNEDVWNIWSCCYKSVIESCYKFWVVRTVIFAIFCGFFGYGGYKIRMEIGFLFAILIVVWMFAELIWAKSKADKAAEAVWQTLSK</sequence>
<evidence type="ECO:0000313" key="3">
    <source>
        <dbReference type="Proteomes" id="UP001500791"/>
    </source>
</evidence>
<accession>A0ABN0YJK0</accession>
<name>A0ABN0YJK0_9CAUL</name>
<feature type="transmembrane region" description="Helical" evidence="1">
    <location>
        <begin position="12"/>
        <end position="30"/>
    </location>
</feature>
<gene>
    <name evidence="2" type="ORF">GCM10009093_24840</name>
</gene>
<proteinExistence type="predicted"/>
<dbReference type="Proteomes" id="UP001500791">
    <property type="component" value="Unassembled WGS sequence"/>
</dbReference>
<keyword evidence="1" id="KW-0812">Transmembrane</keyword>